<evidence type="ECO:0000256" key="11">
    <source>
        <dbReference type="ARBA" id="ARBA00022801"/>
    </source>
</evidence>
<proteinExistence type="predicted"/>
<keyword evidence="8" id="KW-0645">Protease</keyword>
<evidence type="ECO:0000256" key="19">
    <source>
        <dbReference type="ARBA" id="ARBA00025833"/>
    </source>
</evidence>
<evidence type="ECO:0000256" key="4">
    <source>
        <dbReference type="ARBA" id="ARBA00004613"/>
    </source>
</evidence>
<dbReference type="STRING" id="764299.STRIC_2239"/>
<evidence type="ECO:0000259" key="22">
    <source>
        <dbReference type="Pfam" id="PF04389"/>
    </source>
</evidence>
<keyword evidence="11" id="KW-0378">Hydrolase</keyword>
<reference evidence="23 24" key="1">
    <citation type="journal article" date="2014" name="Int. J. Syst. Evol. Microbiol.">
        <title>Phylogenomics and the dynamic genome evolution of the genus Streptococcus.</title>
        <authorList>
            <consortium name="The Broad Institute Genome Sequencing Platform"/>
            <person name="Richards V.P."/>
            <person name="Palmer S.R."/>
            <person name="Pavinski Bitar P.D."/>
            <person name="Qin X."/>
            <person name="Weinstock G.M."/>
            <person name="Highlander S.K."/>
            <person name="Town C.D."/>
            <person name="Burne R.A."/>
            <person name="Stanhope M.J."/>
        </authorList>
    </citation>
    <scope>NUCLEOTIDE SEQUENCE [LARGE SCALE GENOMIC DNA]</scope>
    <source>
        <strain evidence="23 24">707-05</strain>
    </source>
</reference>
<evidence type="ECO:0000256" key="9">
    <source>
        <dbReference type="ARBA" id="ARBA00022723"/>
    </source>
</evidence>
<feature type="signal peptide" evidence="21">
    <location>
        <begin position="1"/>
        <end position="19"/>
    </location>
</feature>
<keyword evidence="12" id="KW-0256">Endoplasmic reticulum</keyword>
<keyword evidence="16" id="KW-0865">Zymogen</keyword>
<dbReference type="GO" id="GO:0006508">
    <property type="term" value="P:proteolysis"/>
    <property type="evidence" value="ECO:0007669"/>
    <property type="project" value="UniProtKB-KW"/>
</dbReference>
<dbReference type="InterPro" id="IPR046450">
    <property type="entry name" value="PA_dom_sf"/>
</dbReference>
<dbReference type="SUPFAM" id="SSF52025">
    <property type="entry name" value="PA domain"/>
    <property type="match status" value="1"/>
</dbReference>
<evidence type="ECO:0000256" key="12">
    <source>
        <dbReference type="ARBA" id="ARBA00022824"/>
    </source>
</evidence>
<comment type="subunit">
    <text evidence="19">Homodimer. The monomeric form is inactive while the homodimer is active.</text>
</comment>
<dbReference type="Pfam" id="PF04389">
    <property type="entry name" value="Peptidase_M28"/>
    <property type="match status" value="1"/>
</dbReference>
<evidence type="ECO:0000256" key="10">
    <source>
        <dbReference type="ARBA" id="ARBA00022729"/>
    </source>
</evidence>
<protein>
    <recommendedName>
        <fullName evidence="5">Carboxypeptidase Q</fullName>
    </recommendedName>
    <alternativeName>
        <fullName evidence="20">Plasma glutamate carboxypeptidase</fullName>
    </alternativeName>
</protein>
<keyword evidence="10 21" id="KW-0732">Signal</keyword>
<evidence type="ECO:0000256" key="13">
    <source>
        <dbReference type="ARBA" id="ARBA00022833"/>
    </source>
</evidence>
<evidence type="ECO:0000313" key="23">
    <source>
        <dbReference type="EMBL" id="EHI70134.1"/>
    </source>
</evidence>
<dbReference type="SUPFAM" id="SSF53187">
    <property type="entry name" value="Zn-dependent exopeptidases"/>
    <property type="match status" value="1"/>
</dbReference>
<evidence type="ECO:0000256" key="6">
    <source>
        <dbReference type="ARBA" id="ARBA00022525"/>
    </source>
</evidence>
<dbReference type="GO" id="GO:0070573">
    <property type="term" value="F:metallodipeptidase activity"/>
    <property type="evidence" value="ECO:0007669"/>
    <property type="project" value="InterPro"/>
</dbReference>
<gene>
    <name evidence="23" type="ORF">STRIC_2239</name>
</gene>
<evidence type="ECO:0000313" key="24">
    <source>
        <dbReference type="Proteomes" id="UP000003330"/>
    </source>
</evidence>
<evidence type="ECO:0000256" key="17">
    <source>
        <dbReference type="ARBA" id="ARBA00023180"/>
    </source>
</evidence>
<dbReference type="Proteomes" id="UP000003330">
    <property type="component" value="Unassembled WGS sequence"/>
</dbReference>
<dbReference type="GO" id="GO:0005576">
    <property type="term" value="C:extracellular region"/>
    <property type="evidence" value="ECO:0007669"/>
    <property type="project" value="UniProtKB-SubCell"/>
</dbReference>
<evidence type="ECO:0000256" key="20">
    <source>
        <dbReference type="ARBA" id="ARBA00033328"/>
    </source>
</evidence>
<name>G5K1I1_9STRE</name>
<keyword evidence="6" id="KW-0964">Secreted</keyword>
<dbReference type="PANTHER" id="PTHR12053">
    <property type="entry name" value="PROTEASE FAMILY M28 PLASMA GLUTAMATE CARBOXYPEPTIDASE-RELATED"/>
    <property type="match status" value="1"/>
</dbReference>
<sequence>MKKTLLTIIAATTSLVTLAACSSGQKPQTAPEPTPKAKMAHDADFDRYLAKVDSRCAYTIGKHLGTFKQNKDLGYRTAGSSAEYPAGKYLEEEMKRIGLTDISADQISVDKWEFEKANLTFTAKNGKKEKAILGGYHVNFDTNGPKDFQVVYTGKGRASDYDQLDVTGKLVLIDINQKEEWWVNYPALQARFKGAAAVLVSQEAGFSEVSDKALNAQDMCGPADAPIFSIAKHDRNKLKAAIDKGHQKVTFDAKSKVDLNQKTYNYSGKIEGKDKEHFIVYSAHYDAYFSGFQDNNMAVALMMSIAKAMIDSDYKPECTIVFTALAAEEWGVSDTRYDWSTGAYLQIDQARPEWVGKALMNINFELPAYEHESRDEIRSSYELKNYLLPLANMCQR</sequence>
<organism evidence="23 24">
    <name type="scientific">Streptococcus ictaluri 707-05</name>
    <dbReference type="NCBI Taxonomy" id="764299"/>
    <lineage>
        <taxon>Bacteria</taxon>
        <taxon>Bacillati</taxon>
        <taxon>Bacillota</taxon>
        <taxon>Bacilli</taxon>
        <taxon>Lactobacillales</taxon>
        <taxon>Streptococcaceae</taxon>
        <taxon>Streptococcus</taxon>
    </lineage>
</organism>
<dbReference type="eggNOG" id="COG2234">
    <property type="taxonomic scope" value="Bacteria"/>
</dbReference>
<feature type="chain" id="PRO_5039134703" description="Carboxypeptidase Q" evidence="21">
    <location>
        <begin position="20"/>
        <end position="396"/>
    </location>
</feature>
<comment type="subcellular location">
    <subcellularLocation>
        <location evidence="1">Endoplasmic reticulum</location>
    </subcellularLocation>
    <subcellularLocation>
        <location evidence="3">Golgi apparatus</location>
    </subcellularLocation>
    <subcellularLocation>
        <location evidence="2">Lysosome</location>
    </subcellularLocation>
    <subcellularLocation>
        <location evidence="4">Secreted</location>
    </subcellularLocation>
</comment>
<evidence type="ECO:0000256" key="3">
    <source>
        <dbReference type="ARBA" id="ARBA00004555"/>
    </source>
</evidence>
<dbReference type="EMBL" id="AEUX02000005">
    <property type="protein sequence ID" value="EHI70134.1"/>
    <property type="molecule type" value="Genomic_DNA"/>
</dbReference>
<dbReference type="PANTHER" id="PTHR12053:SF3">
    <property type="entry name" value="CARBOXYPEPTIDASE Q"/>
    <property type="match status" value="1"/>
</dbReference>
<evidence type="ECO:0000256" key="2">
    <source>
        <dbReference type="ARBA" id="ARBA00004371"/>
    </source>
</evidence>
<keyword evidence="7" id="KW-0121">Carboxypeptidase</keyword>
<evidence type="ECO:0000256" key="8">
    <source>
        <dbReference type="ARBA" id="ARBA00022670"/>
    </source>
</evidence>
<dbReference type="GO" id="GO:0004180">
    <property type="term" value="F:carboxypeptidase activity"/>
    <property type="evidence" value="ECO:0007669"/>
    <property type="project" value="UniProtKB-KW"/>
</dbReference>
<dbReference type="GO" id="GO:0046872">
    <property type="term" value="F:metal ion binding"/>
    <property type="evidence" value="ECO:0007669"/>
    <property type="project" value="UniProtKB-KW"/>
</dbReference>
<dbReference type="AlphaFoldDB" id="G5K1I1"/>
<dbReference type="OrthoDB" id="1642156at2"/>
<keyword evidence="15" id="KW-0482">Metalloprotease</keyword>
<dbReference type="InterPro" id="IPR039866">
    <property type="entry name" value="CPQ"/>
</dbReference>
<dbReference type="InterPro" id="IPR007484">
    <property type="entry name" value="Peptidase_M28"/>
</dbReference>
<evidence type="ECO:0000256" key="18">
    <source>
        <dbReference type="ARBA" id="ARBA00023228"/>
    </source>
</evidence>
<keyword evidence="18" id="KW-0458">Lysosome</keyword>
<accession>G5K1I1</accession>
<dbReference type="GO" id="GO:0005764">
    <property type="term" value="C:lysosome"/>
    <property type="evidence" value="ECO:0007669"/>
    <property type="project" value="UniProtKB-SubCell"/>
</dbReference>
<evidence type="ECO:0000256" key="7">
    <source>
        <dbReference type="ARBA" id="ARBA00022645"/>
    </source>
</evidence>
<evidence type="ECO:0000256" key="14">
    <source>
        <dbReference type="ARBA" id="ARBA00023034"/>
    </source>
</evidence>
<evidence type="ECO:0000256" key="15">
    <source>
        <dbReference type="ARBA" id="ARBA00023049"/>
    </source>
</evidence>
<feature type="domain" description="Peptidase M28" evidence="22">
    <location>
        <begin position="265"/>
        <end position="373"/>
    </location>
</feature>
<dbReference type="PROSITE" id="PS51257">
    <property type="entry name" value="PROKAR_LIPOPROTEIN"/>
    <property type="match status" value="1"/>
</dbReference>
<evidence type="ECO:0000256" key="21">
    <source>
        <dbReference type="SAM" id="SignalP"/>
    </source>
</evidence>
<comment type="caution">
    <text evidence="23">The sequence shown here is derived from an EMBL/GenBank/DDBJ whole genome shotgun (WGS) entry which is preliminary data.</text>
</comment>
<dbReference type="Gene3D" id="3.40.630.10">
    <property type="entry name" value="Zn peptidases"/>
    <property type="match status" value="1"/>
</dbReference>
<keyword evidence="13" id="KW-0862">Zinc</keyword>
<keyword evidence="9" id="KW-0479">Metal-binding</keyword>
<keyword evidence="17" id="KW-0325">Glycoprotein</keyword>
<keyword evidence="14" id="KW-0333">Golgi apparatus</keyword>
<evidence type="ECO:0000256" key="16">
    <source>
        <dbReference type="ARBA" id="ARBA00023145"/>
    </source>
</evidence>
<keyword evidence="24" id="KW-1185">Reference proteome</keyword>
<evidence type="ECO:0000256" key="1">
    <source>
        <dbReference type="ARBA" id="ARBA00004240"/>
    </source>
</evidence>
<evidence type="ECO:0000256" key="5">
    <source>
        <dbReference type="ARBA" id="ARBA00014116"/>
    </source>
</evidence>